<keyword evidence="10" id="KW-1185">Reference proteome</keyword>
<dbReference type="EC" id="5.2.1.8" evidence="6"/>
<dbReference type="InterPro" id="IPR046357">
    <property type="entry name" value="PPIase_dom_sf"/>
</dbReference>
<feature type="chain" id="PRO_5047213924" description="Peptidyl-prolyl cis-trans isomerase" evidence="7">
    <location>
        <begin position="18"/>
        <end position="312"/>
    </location>
</feature>
<feature type="signal peptide" evidence="7">
    <location>
        <begin position="1"/>
        <end position="17"/>
    </location>
</feature>
<evidence type="ECO:0000256" key="5">
    <source>
        <dbReference type="PROSITE-ProRule" id="PRU00277"/>
    </source>
</evidence>
<name>A0ABS9BR42_9BACT</name>
<evidence type="ECO:0000256" key="6">
    <source>
        <dbReference type="RuleBase" id="RU003915"/>
    </source>
</evidence>
<keyword evidence="3 5" id="KW-0697">Rotamase</keyword>
<gene>
    <name evidence="9" type="ORF">L0U89_01900</name>
</gene>
<evidence type="ECO:0000256" key="1">
    <source>
        <dbReference type="ARBA" id="ARBA00000971"/>
    </source>
</evidence>
<comment type="similarity">
    <text evidence="2 6">Belongs to the FKBP-type PPIase family.</text>
</comment>
<dbReference type="RefSeq" id="WP_234859960.1">
    <property type="nucleotide sequence ID" value="NZ_JAKEVZ010000001.1"/>
</dbReference>
<dbReference type="PANTHER" id="PTHR43811:SF19">
    <property type="entry name" value="39 KDA FK506-BINDING NUCLEAR PROTEIN"/>
    <property type="match status" value="1"/>
</dbReference>
<organism evidence="9 10">
    <name type="scientific">Mariniradius sediminis</name>
    <dbReference type="NCBI Taxonomy" id="2909237"/>
    <lineage>
        <taxon>Bacteria</taxon>
        <taxon>Pseudomonadati</taxon>
        <taxon>Bacteroidota</taxon>
        <taxon>Cytophagia</taxon>
        <taxon>Cytophagales</taxon>
        <taxon>Cyclobacteriaceae</taxon>
        <taxon>Mariniradius</taxon>
    </lineage>
</organism>
<evidence type="ECO:0000256" key="7">
    <source>
        <dbReference type="SAM" id="SignalP"/>
    </source>
</evidence>
<proteinExistence type="inferred from homology"/>
<dbReference type="PROSITE" id="PS50059">
    <property type="entry name" value="FKBP_PPIASE"/>
    <property type="match status" value="1"/>
</dbReference>
<evidence type="ECO:0000313" key="9">
    <source>
        <dbReference type="EMBL" id="MCF1749810.1"/>
    </source>
</evidence>
<dbReference type="Gene3D" id="3.10.50.40">
    <property type="match status" value="2"/>
</dbReference>
<evidence type="ECO:0000256" key="3">
    <source>
        <dbReference type="ARBA" id="ARBA00023110"/>
    </source>
</evidence>
<dbReference type="PROSITE" id="PS51257">
    <property type="entry name" value="PROKAR_LIPOPROTEIN"/>
    <property type="match status" value="1"/>
</dbReference>
<keyword evidence="7" id="KW-0732">Signal</keyword>
<evidence type="ECO:0000313" key="10">
    <source>
        <dbReference type="Proteomes" id="UP001201449"/>
    </source>
</evidence>
<evidence type="ECO:0000259" key="8">
    <source>
        <dbReference type="PROSITE" id="PS50059"/>
    </source>
</evidence>
<keyword evidence="4 5" id="KW-0413">Isomerase</keyword>
<dbReference type="GO" id="GO:0003755">
    <property type="term" value="F:peptidyl-prolyl cis-trans isomerase activity"/>
    <property type="evidence" value="ECO:0007669"/>
    <property type="project" value="UniProtKB-EC"/>
</dbReference>
<evidence type="ECO:0000256" key="2">
    <source>
        <dbReference type="ARBA" id="ARBA00006577"/>
    </source>
</evidence>
<protein>
    <recommendedName>
        <fullName evidence="6">Peptidyl-prolyl cis-trans isomerase</fullName>
        <ecNumber evidence="6">5.2.1.8</ecNumber>
    </recommendedName>
</protein>
<feature type="domain" description="PPIase FKBP-type" evidence="8">
    <location>
        <begin position="206"/>
        <end position="311"/>
    </location>
</feature>
<accession>A0ABS9BR42</accession>
<dbReference type="SUPFAM" id="SSF54534">
    <property type="entry name" value="FKBP-like"/>
    <property type="match status" value="2"/>
</dbReference>
<sequence length="312" mass="34508">MKKINAFVFSVMLLATAVGLMSCKKKMTTSDGIEYTFVKEGDTKPNNGDYILYHLIVKNDKDSTFISTYDSNMPGYILYNDSLPKESGMDEIFLGLKKGDSITLVAKAEKIFGENNIPMFLKKDQDVKVQIGVIDVTDQAGVETYFNALQEAQIKKMEENAVKQLATDKQLIEDYLKEKNIQASKTESGLYYVIEKQGEGPEIETGNLAFVHYAGFLLDGTLFDTSMKELAQSNGVYNEQRDSMGGYAPLEVAVGEGRVIPGWDEGLGLLKKGDKAKFFIPSTLAYGERGAGGMIKPNSILIFDVEITDVQK</sequence>
<dbReference type="PANTHER" id="PTHR43811">
    <property type="entry name" value="FKBP-TYPE PEPTIDYL-PROLYL CIS-TRANS ISOMERASE FKPA"/>
    <property type="match status" value="1"/>
</dbReference>
<comment type="caution">
    <text evidence="9">The sequence shown here is derived from an EMBL/GenBank/DDBJ whole genome shotgun (WGS) entry which is preliminary data.</text>
</comment>
<reference evidence="9 10" key="1">
    <citation type="submission" date="2022-01" db="EMBL/GenBank/DDBJ databases">
        <title>Mariniradius saccharolyticus sp. nov., isolated from sediment of a river.</title>
        <authorList>
            <person name="Liu H."/>
        </authorList>
    </citation>
    <scope>NUCLEOTIDE SEQUENCE [LARGE SCALE GENOMIC DNA]</scope>
    <source>
        <strain evidence="9 10">RY-2</strain>
    </source>
</reference>
<dbReference type="InterPro" id="IPR001179">
    <property type="entry name" value="PPIase_FKBP_dom"/>
</dbReference>
<dbReference type="Pfam" id="PF00254">
    <property type="entry name" value="FKBP_C"/>
    <property type="match status" value="1"/>
</dbReference>
<dbReference type="Proteomes" id="UP001201449">
    <property type="component" value="Unassembled WGS sequence"/>
</dbReference>
<comment type="catalytic activity">
    <reaction evidence="1 5 6">
        <text>[protein]-peptidylproline (omega=180) = [protein]-peptidylproline (omega=0)</text>
        <dbReference type="Rhea" id="RHEA:16237"/>
        <dbReference type="Rhea" id="RHEA-COMP:10747"/>
        <dbReference type="Rhea" id="RHEA-COMP:10748"/>
        <dbReference type="ChEBI" id="CHEBI:83833"/>
        <dbReference type="ChEBI" id="CHEBI:83834"/>
        <dbReference type="EC" id="5.2.1.8"/>
    </reaction>
</comment>
<evidence type="ECO:0000256" key="4">
    <source>
        <dbReference type="ARBA" id="ARBA00023235"/>
    </source>
</evidence>
<dbReference type="EMBL" id="JAKEVZ010000001">
    <property type="protein sequence ID" value="MCF1749810.1"/>
    <property type="molecule type" value="Genomic_DNA"/>
</dbReference>